<evidence type="ECO:0000256" key="1">
    <source>
        <dbReference type="ARBA" id="ARBA00010370"/>
    </source>
</evidence>
<keyword evidence="4" id="KW-0378">Hydrolase</keyword>
<organism evidence="7 8">
    <name type="scientific">Priapulus caudatus</name>
    <name type="common">Priapulid worm</name>
    <dbReference type="NCBI Taxonomy" id="37621"/>
    <lineage>
        <taxon>Eukaryota</taxon>
        <taxon>Metazoa</taxon>
        <taxon>Ecdysozoa</taxon>
        <taxon>Scalidophora</taxon>
        <taxon>Priapulida</taxon>
        <taxon>Priapulimorpha</taxon>
        <taxon>Priapulimorphida</taxon>
        <taxon>Priapulidae</taxon>
        <taxon>Priapulus</taxon>
    </lineage>
</organism>
<dbReference type="Gene3D" id="3.40.390.10">
    <property type="entry name" value="Collagenase (Catalytic Domain)"/>
    <property type="match status" value="1"/>
</dbReference>
<dbReference type="InterPro" id="IPR024079">
    <property type="entry name" value="MetalloPept_cat_dom_sf"/>
</dbReference>
<comment type="similarity">
    <text evidence="1">Belongs to the peptidase M10A family.</text>
</comment>
<evidence type="ECO:0000256" key="2">
    <source>
        <dbReference type="ARBA" id="ARBA00022670"/>
    </source>
</evidence>
<keyword evidence="7" id="KW-1185">Reference proteome</keyword>
<evidence type="ECO:0000313" key="7">
    <source>
        <dbReference type="Proteomes" id="UP000695022"/>
    </source>
</evidence>
<dbReference type="GeneID" id="106807327"/>
<gene>
    <name evidence="8" type="primary">LOC106807327</name>
</gene>
<dbReference type="InterPro" id="IPR033739">
    <property type="entry name" value="M10A_MMP"/>
</dbReference>
<protein>
    <submittedName>
        <fullName evidence="8">Matrilysin-like</fullName>
    </submittedName>
</protein>
<evidence type="ECO:0000256" key="5">
    <source>
        <dbReference type="ARBA" id="ARBA00022833"/>
    </source>
</evidence>
<keyword evidence="2" id="KW-0645">Protease</keyword>
<keyword evidence="3" id="KW-0479">Metal-binding</keyword>
<dbReference type="InterPro" id="IPR001818">
    <property type="entry name" value="Pept_M10_metallopeptidase"/>
</dbReference>
<evidence type="ECO:0000256" key="4">
    <source>
        <dbReference type="ARBA" id="ARBA00022801"/>
    </source>
</evidence>
<evidence type="ECO:0000313" key="8">
    <source>
        <dbReference type="RefSeq" id="XP_014665123.1"/>
    </source>
</evidence>
<dbReference type="InterPro" id="IPR006026">
    <property type="entry name" value="Peptidase_Metallo"/>
</dbReference>
<dbReference type="Proteomes" id="UP000695022">
    <property type="component" value="Unplaced"/>
</dbReference>
<name>A0ABM1DYV2_PRICU</name>
<evidence type="ECO:0000259" key="6">
    <source>
        <dbReference type="SMART" id="SM00235"/>
    </source>
</evidence>
<proteinExistence type="inferred from homology"/>
<dbReference type="PANTHER" id="PTHR10201">
    <property type="entry name" value="MATRIX METALLOPROTEINASE"/>
    <property type="match status" value="1"/>
</dbReference>
<dbReference type="RefSeq" id="XP_014665123.1">
    <property type="nucleotide sequence ID" value="XM_014809637.1"/>
</dbReference>
<reference evidence="8" key="1">
    <citation type="submission" date="2025-08" db="UniProtKB">
        <authorList>
            <consortium name="RefSeq"/>
        </authorList>
    </citation>
    <scope>IDENTIFICATION</scope>
</reference>
<evidence type="ECO:0000256" key="3">
    <source>
        <dbReference type="ARBA" id="ARBA00022723"/>
    </source>
</evidence>
<dbReference type="Pfam" id="PF00413">
    <property type="entry name" value="Peptidase_M10"/>
    <property type="match status" value="1"/>
</dbReference>
<dbReference type="PANTHER" id="PTHR10201:SF310">
    <property type="entry name" value="MMP-LIKE PROTEIN"/>
    <property type="match status" value="1"/>
</dbReference>
<dbReference type="PRINTS" id="PR00138">
    <property type="entry name" value="MATRIXIN"/>
</dbReference>
<feature type="domain" description="Peptidase metallopeptidase" evidence="6">
    <location>
        <begin position="127"/>
        <end position="296"/>
    </location>
</feature>
<dbReference type="SMART" id="SM00235">
    <property type="entry name" value="ZnMc"/>
    <property type="match status" value="1"/>
</dbReference>
<dbReference type="SUPFAM" id="SSF55486">
    <property type="entry name" value="Metalloproteases ('zincins'), catalytic domain"/>
    <property type="match status" value="1"/>
</dbReference>
<sequence length="312" mass="35943">MTTFQTLKMCGAFSLSYLLKDCSLARLNHKKVNNETFLHLFDCVSRVVGDCQPKSVTLRTVIKKSHPNFGMKAPGPYYYQVKPNFQESESVSCVSNKSIDLKTPKLKLFEKIAEICENPFSGSRGFFTRWWERCELTWQLVNGTEKINNYYVRRVLAQALSQWENAVNEGRRYPVLTFRETRGHRPDIRFGFNYGDHGDVLPFDGPGPSVAHSFFPYISNEFNGHVHFDEYEDWSLGSNVGHLFPLIALHELGHVLGLPHTSDPSAVMYPILDKRSISSWHLQRADVQAIQALYPYRLCDFGPFGFYNKRKR</sequence>
<dbReference type="InterPro" id="IPR021190">
    <property type="entry name" value="Pept_M10A"/>
</dbReference>
<dbReference type="CDD" id="cd04278">
    <property type="entry name" value="ZnMc_MMP"/>
    <property type="match status" value="1"/>
</dbReference>
<accession>A0ABM1DYV2</accession>
<keyword evidence="5" id="KW-0862">Zinc</keyword>